<dbReference type="Gene3D" id="3.40.50.720">
    <property type="entry name" value="NAD(P)-binding Rossmann-like Domain"/>
    <property type="match status" value="1"/>
</dbReference>
<evidence type="ECO:0000259" key="5">
    <source>
        <dbReference type="Pfam" id="PF01370"/>
    </source>
</evidence>
<evidence type="ECO:0000256" key="2">
    <source>
        <dbReference type="ARBA" id="ARBA00022490"/>
    </source>
</evidence>
<keyword evidence="7" id="KW-1185">Reference proteome</keyword>
<accession>A0ABQ6MH05</accession>
<name>A0ABQ6MH05_9STRA</name>
<gene>
    <name evidence="6" type="ORF">TeGR_g978</name>
</gene>
<dbReference type="PROSITE" id="PS00018">
    <property type="entry name" value="EF_HAND_1"/>
    <property type="match status" value="1"/>
</dbReference>
<keyword evidence="3" id="KW-0106">Calcium</keyword>
<feature type="domain" description="NAD-dependent epimerase/dehydratase" evidence="5">
    <location>
        <begin position="6"/>
        <end position="151"/>
    </location>
</feature>
<dbReference type="EMBL" id="BRYB01000230">
    <property type="protein sequence ID" value="GMI25770.1"/>
    <property type="molecule type" value="Genomic_DNA"/>
</dbReference>
<dbReference type="InterPro" id="IPR001509">
    <property type="entry name" value="Epimerase_deHydtase"/>
</dbReference>
<dbReference type="InterPro" id="IPR036291">
    <property type="entry name" value="NAD(P)-bd_dom_sf"/>
</dbReference>
<feature type="region of interest" description="Disordered" evidence="4">
    <location>
        <begin position="445"/>
        <end position="473"/>
    </location>
</feature>
<evidence type="ECO:0000256" key="1">
    <source>
        <dbReference type="ARBA" id="ARBA00004496"/>
    </source>
</evidence>
<protein>
    <recommendedName>
        <fullName evidence="5">NAD-dependent epimerase/dehydratase domain-containing protein</fullName>
    </recommendedName>
</protein>
<reference evidence="6 7" key="1">
    <citation type="journal article" date="2023" name="Commun. Biol.">
        <title>Genome analysis of Parmales, the sister group of diatoms, reveals the evolutionary specialization of diatoms from phago-mixotrophs to photoautotrophs.</title>
        <authorList>
            <person name="Ban H."/>
            <person name="Sato S."/>
            <person name="Yoshikawa S."/>
            <person name="Yamada K."/>
            <person name="Nakamura Y."/>
            <person name="Ichinomiya M."/>
            <person name="Sato N."/>
            <person name="Blanc-Mathieu R."/>
            <person name="Endo H."/>
            <person name="Kuwata A."/>
            <person name="Ogata H."/>
        </authorList>
    </citation>
    <scope>NUCLEOTIDE SEQUENCE [LARGE SCALE GENOMIC DNA]</scope>
</reference>
<sequence length="703" mass="77638">MVDPAVKGTEAVLSACGTLKKKPKVVLTSSIAAIMGDKFDKGEVGHVFSDADWNETSSLAYQPYFFSKKKAEERAWELSKELGFELCTINPTFVMGPMVSKTSGTSIDFCKSMCAGKWKTGSIDDRQGIVDVRDVALAHLRAMERGVNGSRYLCSHGSGAGINYVTMGEMIAAKHPEYEDMVPRRNFGKIVMYLVGPMAAGISWWHNYNNIGLPFSYSTERIEKELGMEWTPIETTFGDMVASLKEHGILSSVSSTHIRTLAKSRFLTSKEDDLLSFDDLSAVEALLLPPGEDPATARLSYERFVEVRGRVPKKARQYFTAAAFLSFPPLQPSGAISPGAFFWGLCEALSLGRARVHLQYYSPGHLGMLRECDVDKYISHIIHTLPSLHSLPPDFHRFYVFTATRRFMFFLDPYRTGAVSIKNLVTSPVMSELLALGMVGSGNAADAAPDQQDQANGSGVPPPPSRSQSGGSWGSSANWFSAENSLRVYSQYLDLDKDRNGLLSKQEVQGYQGGGRNPTRLTPAFVDRVFEEIAMFRPEGGGQQQGEMDYKSFLDFVLAMENKRTPQGLAYLFRLLDVRGDGYLDSFTITYFFRDIVQILLDNGIEAAKMEDVTDEIFDMVKPTDPSRITLKDLLRSGCGGTVVDMLVDINGFWAYDNRESLVDWDEDEDGGGAEQPEGETGDAEQTDHGEDLIGEAEAMLGM</sequence>
<dbReference type="CDD" id="cd21505">
    <property type="entry name" value="PPP2R3C"/>
    <property type="match status" value="1"/>
</dbReference>
<dbReference type="SUPFAM" id="SSF47473">
    <property type="entry name" value="EF-hand"/>
    <property type="match status" value="1"/>
</dbReference>
<dbReference type="Gene3D" id="1.10.238.10">
    <property type="entry name" value="EF-hand"/>
    <property type="match status" value="1"/>
</dbReference>
<dbReference type="PANTHER" id="PTHR12085">
    <property type="entry name" value="SERINE/THREONINE-PROTEIN PHOSPHATASE 2A REGULATORY SUBUNIT B'' SUBUNIT GAMMA"/>
    <property type="match status" value="1"/>
</dbReference>
<dbReference type="SUPFAM" id="SSF51735">
    <property type="entry name" value="NAD(P)-binding Rossmann-fold domains"/>
    <property type="match status" value="1"/>
</dbReference>
<feature type="compositionally biased region" description="Acidic residues" evidence="4">
    <location>
        <begin position="665"/>
        <end position="685"/>
    </location>
</feature>
<proteinExistence type="predicted"/>
<evidence type="ECO:0000313" key="6">
    <source>
        <dbReference type="EMBL" id="GMI25770.1"/>
    </source>
</evidence>
<dbReference type="Pfam" id="PF01370">
    <property type="entry name" value="Epimerase"/>
    <property type="match status" value="1"/>
</dbReference>
<feature type="region of interest" description="Disordered" evidence="4">
    <location>
        <begin position="665"/>
        <end position="689"/>
    </location>
</feature>
<dbReference type="InterPro" id="IPR011992">
    <property type="entry name" value="EF-hand-dom_pair"/>
</dbReference>
<comment type="subcellular location">
    <subcellularLocation>
        <location evidence="1">Cytoplasm</location>
    </subcellularLocation>
</comment>
<dbReference type="PANTHER" id="PTHR12085:SF3">
    <property type="entry name" value="SERINE_THREONINE-PROTEIN PHOSPHATASE 2A REGULATORY SUBUNIT B'' SUBUNIT GAMMA"/>
    <property type="match status" value="1"/>
</dbReference>
<dbReference type="InterPro" id="IPR039865">
    <property type="entry name" value="PPP2R3C"/>
</dbReference>
<comment type="caution">
    <text evidence="6">The sequence shown here is derived from an EMBL/GenBank/DDBJ whole genome shotgun (WGS) entry which is preliminary data.</text>
</comment>
<feature type="compositionally biased region" description="Low complexity" evidence="4">
    <location>
        <begin position="445"/>
        <end position="459"/>
    </location>
</feature>
<evidence type="ECO:0000313" key="7">
    <source>
        <dbReference type="Proteomes" id="UP001165060"/>
    </source>
</evidence>
<evidence type="ECO:0000256" key="4">
    <source>
        <dbReference type="SAM" id="MobiDB-lite"/>
    </source>
</evidence>
<keyword evidence="2" id="KW-0963">Cytoplasm</keyword>
<organism evidence="6 7">
    <name type="scientific">Tetraparma gracilis</name>
    <dbReference type="NCBI Taxonomy" id="2962635"/>
    <lineage>
        <taxon>Eukaryota</taxon>
        <taxon>Sar</taxon>
        <taxon>Stramenopiles</taxon>
        <taxon>Ochrophyta</taxon>
        <taxon>Bolidophyceae</taxon>
        <taxon>Parmales</taxon>
        <taxon>Triparmaceae</taxon>
        <taxon>Tetraparma</taxon>
    </lineage>
</organism>
<evidence type="ECO:0000256" key="3">
    <source>
        <dbReference type="ARBA" id="ARBA00022837"/>
    </source>
</evidence>
<dbReference type="Proteomes" id="UP001165060">
    <property type="component" value="Unassembled WGS sequence"/>
</dbReference>
<dbReference type="InterPro" id="IPR018247">
    <property type="entry name" value="EF_Hand_1_Ca_BS"/>
</dbReference>